<gene>
    <name evidence="3" type="primary">z554R</name>
    <name evidence="3" type="ORF">ATCV1_z554R</name>
</gene>
<evidence type="ECO:0000256" key="1">
    <source>
        <dbReference type="SAM" id="MobiDB-lite"/>
    </source>
</evidence>
<feature type="transmembrane region" description="Helical" evidence="2">
    <location>
        <begin position="19"/>
        <end position="38"/>
    </location>
</feature>
<name>A7K9G4_9PHYC</name>
<protein>
    <submittedName>
        <fullName evidence="3">Uncharacterized protein z554R</fullName>
    </submittedName>
</protein>
<keyword evidence="4" id="KW-1185">Reference proteome</keyword>
<sequence>MSVHIPECFVPAHAASVNFLIPVSRTFFAPSVFLRFFISTRLSRTLVSAMTSSRTADTAFFRKAAEGEHFTFLLVRMSLVCDENEGFTTRALTKMKSLFLTTAGLTVTFFLSAASATALATALAMRSTWVPPRVDDALTNDTDRNSSDGHTPMSQPSTDSNTGLASVYISK</sequence>
<keyword evidence="2" id="KW-0472">Membrane</keyword>
<keyword evidence="2" id="KW-0812">Transmembrane</keyword>
<dbReference type="RefSeq" id="YP_001427035.1">
    <property type="nucleotide sequence ID" value="NC_008724.1"/>
</dbReference>
<reference evidence="3 4" key="1">
    <citation type="submission" date="2006-09" db="EMBL/GenBank/DDBJ databases">
        <title>Sequence and annotation of the 288-kb ATCV-1 virus that infects an endosymbiotic Chlorella strain of the heliozoon Acanthocystis turfacea.</title>
        <authorList>
            <person name="Fitzgerald L.A."/>
            <person name="Graves M.V."/>
            <person name="Li X."/>
            <person name="Pfitzner A.J.P."/>
            <person name="Hartigan J."/>
            <person name="Van Etten J.L."/>
        </authorList>
    </citation>
    <scope>NUCLEOTIDE SEQUENCE [LARGE SCALE GENOMIC DNA]</scope>
    <source>
        <strain evidence="3 4">ATCV-1</strain>
    </source>
</reference>
<feature type="region of interest" description="Disordered" evidence="1">
    <location>
        <begin position="134"/>
        <end position="171"/>
    </location>
</feature>
<dbReference type="EMBL" id="EF101928">
    <property type="protein sequence ID" value="ABT16688.1"/>
    <property type="molecule type" value="Genomic_DNA"/>
</dbReference>
<evidence type="ECO:0000313" key="3">
    <source>
        <dbReference type="EMBL" id="ABT16688.1"/>
    </source>
</evidence>
<feature type="transmembrane region" description="Helical" evidence="2">
    <location>
        <begin position="98"/>
        <end position="125"/>
    </location>
</feature>
<organism evidence="3 4">
    <name type="scientific">Chlorovirus heliozoae</name>
    <dbReference type="NCBI Taxonomy" id="322019"/>
    <lineage>
        <taxon>Viruses</taxon>
        <taxon>Varidnaviria</taxon>
        <taxon>Bamfordvirae</taxon>
        <taxon>Nucleocytoviricota</taxon>
        <taxon>Megaviricetes</taxon>
        <taxon>Algavirales</taxon>
        <taxon>Phycodnaviridae</taxon>
        <taxon>Chlorovirus</taxon>
    </lineage>
</organism>
<accession>A7K9G4</accession>
<dbReference type="GeneID" id="5470423"/>
<evidence type="ECO:0000256" key="2">
    <source>
        <dbReference type="SAM" id="Phobius"/>
    </source>
</evidence>
<dbReference type="OrthoDB" id="39216at10239"/>
<evidence type="ECO:0000313" key="4">
    <source>
        <dbReference type="Proteomes" id="UP000202420"/>
    </source>
</evidence>
<dbReference type="KEGG" id="vg:5470423"/>
<proteinExistence type="predicted"/>
<dbReference type="Proteomes" id="UP000202420">
    <property type="component" value="Segment"/>
</dbReference>
<feature type="compositionally biased region" description="Basic and acidic residues" evidence="1">
    <location>
        <begin position="134"/>
        <end position="147"/>
    </location>
</feature>
<keyword evidence="2" id="KW-1133">Transmembrane helix</keyword>
<feature type="compositionally biased region" description="Polar residues" evidence="1">
    <location>
        <begin position="148"/>
        <end position="164"/>
    </location>
</feature>